<sequence length="239" mass="25646">MTVLVHCSMREIGWIRGGAKTLRGAILDVLGADGTLAVPTQTSSKSVTSKVFQRAVAGLEPEDRELYAKLLPGYDARTTPSEGMGALAEAVRTHPQAHRSAHPSTSFAAVGRHAATVCAGHPIDCLLGEESPLGALRELDASVLLLGVGYDKCTAFHLGEDGAFHDERPYRCKIGDDWHDFQGFPHEDGDFAELGRRFEAARATRIRAGQVGGAATRLFPLALAADFAAKELPELRFAR</sequence>
<gene>
    <name evidence="5" type="ORF">KDK95_03195</name>
</gene>
<comment type="similarity">
    <text evidence="1 4">Belongs to the antibiotic N-acetyltransferase family.</text>
</comment>
<dbReference type="AlphaFoldDB" id="A0A941IFQ3"/>
<evidence type="ECO:0000256" key="3">
    <source>
        <dbReference type="ARBA" id="ARBA00023315"/>
    </source>
</evidence>
<dbReference type="Proteomes" id="UP000676325">
    <property type="component" value="Unassembled WGS sequence"/>
</dbReference>
<keyword evidence="2 4" id="KW-0808">Transferase</keyword>
<dbReference type="InterPro" id="IPR028345">
    <property type="entry name" value="Antibiotic_NAT-like"/>
</dbReference>
<dbReference type="Pfam" id="PF02522">
    <property type="entry name" value="Antibiotic_NAT"/>
    <property type="match status" value="1"/>
</dbReference>
<name>A0A941IFQ3_9ACTN</name>
<keyword evidence="6" id="KW-1185">Reference proteome</keyword>
<reference evidence="5" key="1">
    <citation type="submission" date="2021-04" db="EMBL/GenBank/DDBJ databases">
        <title>Genome based classification of Actinospica acidithermotolerans sp. nov., an actinobacterium isolated from an Indonesian hot spring.</title>
        <authorList>
            <person name="Kusuma A.B."/>
            <person name="Putra K.E."/>
            <person name="Nafisah S."/>
            <person name="Loh J."/>
            <person name="Nouioui I."/>
            <person name="Goodfellow M."/>
        </authorList>
    </citation>
    <scope>NUCLEOTIDE SEQUENCE</scope>
    <source>
        <strain evidence="5">MGRD01-02</strain>
    </source>
</reference>
<dbReference type="GO" id="GO:0046353">
    <property type="term" value="F:aminoglycoside 3-N-acetyltransferase activity"/>
    <property type="evidence" value="ECO:0007669"/>
    <property type="project" value="UniProtKB-EC"/>
</dbReference>
<protein>
    <recommendedName>
        <fullName evidence="4">Aminoglycoside N(3)-acetyltransferase</fullName>
        <ecNumber evidence="4">2.3.1.-</ecNumber>
    </recommendedName>
</protein>
<keyword evidence="4" id="KW-0046">Antibiotic resistance</keyword>
<organism evidence="5 6">
    <name type="scientific">Actinospica acidithermotolerans</name>
    <dbReference type="NCBI Taxonomy" id="2828514"/>
    <lineage>
        <taxon>Bacteria</taxon>
        <taxon>Bacillati</taxon>
        <taxon>Actinomycetota</taxon>
        <taxon>Actinomycetes</taxon>
        <taxon>Catenulisporales</taxon>
        <taxon>Actinospicaceae</taxon>
        <taxon>Actinospica</taxon>
    </lineage>
</organism>
<evidence type="ECO:0000256" key="1">
    <source>
        <dbReference type="ARBA" id="ARBA00006383"/>
    </source>
</evidence>
<dbReference type="PANTHER" id="PTHR11104">
    <property type="entry name" value="AMINOGLYCOSIDE N3-ACETYLTRANSFERASE"/>
    <property type="match status" value="1"/>
</dbReference>
<dbReference type="SUPFAM" id="SSF110710">
    <property type="entry name" value="TTHA0583/YokD-like"/>
    <property type="match status" value="1"/>
</dbReference>
<evidence type="ECO:0000256" key="4">
    <source>
        <dbReference type="RuleBase" id="RU365031"/>
    </source>
</evidence>
<evidence type="ECO:0000313" key="5">
    <source>
        <dbReference type="EMBL" id="MBR7825299.1"/>
    </source>
</evidence>
<evidence type="ECO:0000313" key="6">
    <source>
        <dbReference type="Proteomes" id="UP000676325"/>
    </source>
</evidence>
<dbReference type="EC" id="2.3.1.-" evidence="4"/>
<comment type="caution">
    <text evidence="5">The sequence shown here is derived from an EMBL/GenBank/DDBJ whole genome shotgun (WGS) entry which is preliminary data.</text>
</comment>
<dbReference type="RefSeq" id="WP_212516458.1">
    <property type="nucleotide sequence ID" value="NZ_JAGSOH010000005.1"/>
</dbReference>
<accession>A0A941IFQ3</accession>
<keyword evidence="3 4" id="KW-0012">Acyltransferase</keyword>
<dbReference type="GO" id="GO:0046677">
    <property type="term" value="P:response to antibiotic"/>
    <property type="evidence" value="ECO:0007669"/>
    <property type="project" value="UniProtKB-KW"/>
</dbReference>
<dbReference type="InterPro" id="IPR003679">
    <property type="entry name" value="Amioglycoside_AcTrfase"/>
</dbReference>
<comment type="catalytic activity">
    <reaction evidence="4">
        <text>a 2-deoxystreptamine antibiotic + acetyl-CoA = an N(3)-acetyl-2-deoxystreptamine antibiotic + CoA + H(+)</text>
        <dbReference type="Rhea" id="RHEA:12665"/>
        <dbReference type="ChEBI" id="CHEBI:15378"/>
        <dbReference type="ChEBI" id="CHEBI:57287"/>
        <dbReference type="ChEBI" id="CHEBI:57288"/>
        <dbReference type="ChEBI" id="CHEBI:57921"/>
        <dbReference type="ChEBI" id="CHEBI:77452"/>
        <dbReference type="EC" id="2.3.1.81"/>
    </reaction>
</comment>
<evidence type="ECO:0000256" key="2">
    <source>
        <dbReference type="ARBA" id="ARBA00022679"/>
    </source>
</evidence>
<proteinExistence type="inferred from homology"/>
<dbReference type="EMBL" id="JAGSOH010000005">
    <property type="protein sequence ID" value="MBR7825299.1"/>
    <property type="molecule type" value="Genomic_DNA"/>
</dbReference>
<dbReference type="PANTHER" id="PTHR11104:SF0">
    <property type="entry name" value="SPBETA PROPHAGE-DERIVED AMINOGLYCOSIDE N(3')-ACETYLTRANSFERASE-LIKE PROTEIN YOKD"/>
    <property type="match status" value="1"/>
</dbReference>